<evidence type="ECO:0000313" key="10">
    <source>
        <dbReference type="EMBL" id="CAH1402031.1"/>
    </source>
</evidence>
<sequence length="172" mass="17412">MGADLFEKDKFGSTAQGVKAVVAEVVGTALLVLLGCGSCLSWGAFAAPTPLQIAIAFGFIIASMVQTIGHVSGCNINPAVTVGLLACGRIGILRAVLYIPAQCVGAVAGAALLYALSPANSRSGLGTPGLGDGVTPCRDSWWKVSCLCCSSWSSAPSPILGGWTLAMRLLSL</sequence>
<dbReference type="Pfam" id="PF00230">
    <property type="entry name" value="MIP"/>
    <property type="match status" value="1"/>
</dbReference>
<comment type="similarity">
    <text evidence="2 8">Belongs to the MIP/aquaporin (TC 1.A.8) family.</text>
</comment>
<keyword evidence="3 8" id="KW-0813">Transport</keyword>
<dbReference type="GO" id="GO:0005886">
    <property type="term" value="C:plasma membrane"/>
    <property type="evidence" value="ECO:0007669"/>
    <property type="project" value="UniProtKB-SubCell"/>
</dbReference>
<evidence type="ECO:0000256" key="3">
    <source>
        <dbReference type="ARBA" id="ARBA00022448"/>
    </source>
</evidence>
<feature type="transmembrane region" description="Helical" evidence="9">
    <location>
        <begin position="21"/>
        <end position="45"/>
    </location>
</feature>
<name>A0A9P0HHB2_NEZVI</name>
<evidence type="ECO:0000313" key="11">
    <source>
        <dbReference type="Proteomes" id="UP001152798"/>
    </source>
</evidence>
<comment type="subcellular location">
    <subcellularLocation>
        <location evidence="1">Cell membrane</location>
        <topology evidence="1">Multi-pass membrane protein</topology>
    </subcellularLocation>
</comment>
<evidence type="ECO:0000256" key="5">
    <source>
        <dbReference type="ARBA" id="ARBA00022692"/>
    </source>
</evidence>
<evidence type="ECO:0000256" key="7">
    <source>
        <dbReference type="ARBA" id="ARBA00023136"/>
    </source>
</evidence>
<dbReference type="InterPro" id="IPR034294">
    <property type="entry name" value="Aquaporin_transptr"/>
</dbReference>
<evidence type="ECO:0000256" key="1">
    <source>
        <dbReference type="ARBA" id="ARBA00004651"/>
    </source>
</evidence>
<evidence type="ECO:0000256" key="9">
    <source>
        <dbReference type="SAM" id="Phobius"/>
    </source>
</evidence>
<accession>A0A9P0HHB2</accession>
<proteinExistence type="inferred from homology"/>
<dbReference type="Gene3D" id="1.20.1080.10">
    <property type="entry name" value="Glycerol uptake facilitator protein"/>
    <property type="match status" value="1"/>
</dbReference>
<dbReference type="InterPro" id="IPR000425">
    <property type="entry name" value="MIP"/>
</dbReference>
<dbReference type="PANTHER" id="PTHR19139">
    <property type="entry name" value="AQUAPORIN TRANSPORTER"/>
    <property type="match status" value="1"/>
</dbReference>
<dbReference type="PRINTS" id="PR00783">
    <property type="entry name" value="MINTRINSICP"/>
</dbReference>
<keyword evidence="4" id="KW-1003">Cell membrane</keyword>
<keyword evidence="5 8" id="KW-0812">Transmembrane</keyword>
<organism evidence="10 11">
    <name type="scientific">Nezara viridula</name>
    <name type="common">Southern green stink bug</name>
    <name type="synonym">Cimex viridulus</name>
    <dbReference type="NCBI Taxonomy" id="85310"/>
    <lineage>
        <taxon>Eukaryota</taxon>
        <taxon>Metazoa</taxon>
        <taxon>Ecdysozoa</taxon>
        <taxon>Arthropoda</taxon>
        <taxon>Hexapoda</taxon>
        <taxon>Insecta</taxon>
        <taxon>Pterygota</taxon>
        <taxon>Neoptera</taxon>
        <taxon>Paraneoptera</taxon>
        <taxon>Hemiptera</taxon>
        <taxon>Heteroptera</taxon>
        <taxon>Panheteroptera</taxon>
        <taxon>Pentatomomorpha</taxon>
        <taxon>Pentatomoidea</taxon>
        <taxon>Pentatomidae</taxon>
        <taxon>Pentatominae</taxon>
        <taxon>Nezara</taxon>
    </lineage>
</organism>
<protein>
    <submittedName>
        <fullName evidence="10">Uncharacterized protein</fullName>
    </submittedName>
</protein>
<dbReference type="AlphaFoldDB" id="A0A9P0HHB2"/>
<dbReference type="Proteomes" id="UP001152798">
    <property type="component" value="Chromosome 5"/>
</dbReference>
<gene>
    <name evidence="10" type="ORF">NEZAVI_LOCUS10947</name>
</gene>
<dbReference type="OrthoDB" id="3222at2759"/>
<evidence type="ECO:0000256" key="8">
    <source>
        <dbReference type="RuleBase" id="RU000477"/>
    </source>
</evidence>
<dbReference type="InterPro" id="IPR022357">
    <property type="entry name" value="MIP_CS"/>
</dbReference>
<keyword evidence="6 9" id="KW-1133">Transmembrane helix</keyword>
<dbReference type="SUPFAM" id="SSF81338">
    <property type="entry name" value="Aquaporin-like"/>
    <property type="match status" value="1"/>
</dbReference>
<keyword evidence="11" id="KW-1185">Reference proteome</keyword>
<dbReference type="EMBL" id="OV725081">
    <property type="protein sequence ID" value="CAH1402031.1"/>
    <property type="molecule type" value="Genomic_DNA"/>
</dbReference>
<dbReference type="GO" id="GO:0015250">
    <property type="term" value="F:water channel activity"/>
    <property type="evidence" value="ECO:0007669"/>
    <property type="project" value="TreeGrafter"/>
</dbReference>
<keyword evidence="7 9" id="KW-0472">Membrane</keyword>
<reference evidence="10" key="1">
    <citation type="submission" date="2022-01" db="EMBL/GenBank/DDBJ databases">
        <authorList>
            <person name="King R."/>
        </authorList>
    </citation>
    <scope>NUCLEOTIDE SEQUENCE</scope>
</reference>
<dbReference type="PANTHER" id="PTHR19139:SF199">
    <property type="entry name" value="MIP17260P"/>
    <property type="match status" value="1"/>
</dbReference>
<feature type="transmembrane region" description="Helical" evidence="9">
    <location>
        <begin position="51"/>
        <end position="71"/>
    </location>
</feature>
<dbReference type="PROSITE" id="PS00221">
    <property type="entry name" value="MIP"/>
    <property type="match status" value="1"/>
</dbReference>
<feature type="transmembrane region" description="Helical" evidence="9">
    <location>
        <begin position="92"/>
        <end position="116"/>
    </location>
</feature>
<evidence type="ECO:0000256" key="4">
    <source>
        <dbReference type="ARBA" id="ARBA00022475"/>
    </source>
</evidence>
<dbReference type="InterPro" id="IPR023271">
    <property type="entry name" value="Aquaporin-like"/>
</dbReference>
<evidence type="ECO:0000256" key="6">
    <source>
        <dbReference type="ARBA" id="ARBA00022989"/>
    </source>
</evidence>
<evidence type="ECO:0000256" key="2">
    <source>
        <dbReference type="ARBA" id="ARBA00006175"/>
    </source>
</evidence>